<proteinExistence type="predicted"/>
<protein>
    <submittedName>
        <fullName evidence="2">Putative F0F1-ATPase subunit Ca2+/Mg2+ transporter</fullName>
    </submittedName>
</protein>
<dbReference type="InterPro" id="IPR032820">
    <property type="entry name" value="ATPase_put"/>
</dbReference>
<dbReference type="Proteomes" id="UP000236454">
    <property type="component" value="Unassembled WGS sequence"/>
</dbReference>
<feature type="transmembrane region" description="Helical" evidence="1">
    <location>
        <begin position="47"/>
        <end position="66"/>
    </location>
</feature>
<feature type="transmembrane region" description="Helical" evidence="1">
    <location>
        <begin position="14"/>
        <end position="35"/>
    </location>
</feature>
<organism evidence="2 3">
    <name type="scientific">Lishizhenia tianjinensis</name>
    <dbReference type="NCBI Taxonomy" id="477690"/>
    <lineage>
        <taxon>Bacteria</taxon>
        <taxon>Pseudomonadati</taxon>
        <taxon>Bacteroidota</taxon>
        <taxon>Flavobacteriia</taxon>
        <taxon>Flavobacteriales</taxon>
        <taxon>Crocinitomicaceae</taxon>
        <taxon>Lishizhenia</taxon>
    </lineage>
</organism>
<keyword evidence="3" id="KW-1185">Reference proteome</keyword>
<dbReference type="STRING" id="477690.SAMN05216474_2380"/>
<keyword evidence="1" id="KW-0472">Membrane</keyword>
<reference evidence="2 3" key="1">
    <citation type="submission" date="2016-10" db="EMBL/GenBank/DDBJ databases">
        <authorList>
            <person name="de Groot N.N."/>
        </authorList>
    </citation>
    <scope>NUCLEOTIDE SEQUENCE [LARGE SCALE GENOMIC DNA]</scope>
    <source>
        <strain evidence="2 3">CGMCC 1.7005</strain>
    </source>
</reference>
<keyword evidence="1" id="KW-1133">Transmembrane helix</keyword>
<dbReference type="RefSeq" id="WP_090250166.1">
    <property type="nucleotide sequence ID" value="NZ_FPAS01000004.1"/>
</dbReference>
<dbReference type="Pfam" id="PF09527">
    <property type="entry name" value="ATPase_gene1"/>
    <property type="match status" value="1"/>
</dbReference>
<dbReference type="EMBL" id="FPAS01000004">
    <property type="protein sequence ID" value="SFT79672.1"/>
    <property type="molecule type" value="Genomic_DNA"/>
</dbReference>
<evidence type="ECO:0000256" key="1">
    <source>
        <dbReference type="SAM" id="Phobius"/>
    </source>
</evidence>
<accession>A0A1I7AXN8</accession>
<dbReference type="AlphaFoldDB" id="A0A1I7AXN8"/>
<sequence length="79" mass="9119">MDLLPKNKGNYSKFIRFTGLGLQMGVSIWLGSLIGEWLDKKYPSEHISYYKVVTLFVVFGSIYSIIRQVIKLSNQDDEE</sequence>
<keyword evidence="1" id="KW-0812">Transmembrane</keyword>
<evidence type="ECO:0000313" key="2">
    <source>
        <dbReference type="EMBL" id="SFT79672.1"/>
    </source>
</evidence>
<dbReference type="OrthoDB" id="9798708at2"/>
<evidence type="ECO:0000313" key="3">
    <source>
        <dbReference type="Proteomes" id="UP000236454"/>
    </source>
</evidence>
<gene>
    <name evidence="2" type="ORF">SAMN05216474_2380</name>
</gene>
<name>A0A1I7AXN8_9FLAO</name>